<reference evidence="1 2" key="1">
    <citation type="submission" date="2015-12" db="EMBL/GenBank/DDBJ databases">
        <title>Draft genome sequence of Moniliophthora roreri, the causal agent of frosty pod rot of cacao.</title>
        <authorList>
            <person name="Aime M.C."/>
            <person name="Diaz-Valderrama J.R."/>
            <person name="Kijpornyongpan T."/>
            <person name="Phillips-Mora W."/>
        </authorList>
    </citation>
    <scope>NUCLEOTIDE SEQUENCE [LARGE SCALE GENOMIC DNA]</scope>
    <source>
        <strain evidence="1 2">MCA 2952</strain>
    </source>
</reference>
<protein>
    <submittedName>
        <fullName evidence="1">Uncharacterized protein</fullName>
    </submittedName>
</protein>
<proteinExistence type="predicted"/>
<comment type="caution">
    <text evidence="1">The sequence shown here is derived from an EMBL/GenBank/DDBJ whole genome shotgun (WGS) entry which is preliminary data.</text>
</comment>
<organism evidence="1 2">
    <name type="scientific">Moniliophthora roreri</name>
    <name type="common">Frosty pod rot fungus</name>
    <name type="synonym">Monilia roreri</name>
    <dbReference type="NCBI Taxonomy" id="221103"/>
    <lineage>
        <taxon>Eukaryota</taxon>
        <taxon>Fungi</taxon>
        <taxon>Dikarya</taxon>
        <taxon>Basidiomycota</taxon>
        <taxon>Agaricomycotina</taxon>
        <taxon>Agaricomycetes</taxon>
        <taxon>Agaricomycetidae</taxon>
        <taxon>Agaricales</taxon>
        <taxon>Marasmiineae</taxon>
        <taxon>Marasmiaceae</taxon>
        <taxon>Moniliophthora</taxon>
    </lineage>
</organism>
<accession>A0A0W0F815</accession>
<dbReference type="EMBL" id="LATX01002225">
    <property type="protein sequence ID" value="KTB32474.1"/>
    <property type="molecule type" value="Genomic_DNA"/>
</dbReference>
<evidence type="ECO:0000313" key="1">
    <source>
        <dbReference type="EMBL" id="KTB32474.1"/>
    </source>
</evidence>
<dbReference type="Proteomes" id="UP000054988">
    <property type="component" value="Unassembled WGS sequence"/>
</dbReference>
<sequence>MQPSISSVHLLTELECLCIAIDSEVEFDQFLYHYDLVPFHPHLTVVFDVQQVEYPAHGHDYFLV</sequence>
<dbReference type="AlphaFoldDB" id="A0A0W0F815"/>
<name>A0A0W0F815_MONRR</name>
<gene>
    <name evidence="1" type="ORF">WG66_14948</name>
</gene>
<evidence type="ECO:0000313" key="2">
    <source>
        <dbReference type="Proteomes" id="UP000054988"/>
    </source>
</evidence>